<feature type="compositionally biased region" description="Basic residues" evidence="1">
    <location>
        <begin position="71"/>
        <end position="81"/>
    </location>
</feature>
<organism evidence="2 3">
    <name type="scientific">Eumeta variegata</name>
    <name type="common">Bagworm moth</name>
    <name type="synonym">Eumeta japonica</name>
    <dbReference type="NCBI Taxonomy" id="151549"/>
    <lineage>
        <taxon>Eukaryota</taxon>
        <taxon>Metazoa</taxon>
        <taxon>Ecdysozoa</taxon>
        <taxon>Arthropoda</taxon>
        <taxon>Hexapoda</taxon>
        <taxon>Insecta</taxon>
        <taxon>Pterygota</taxon>
        <taxon>Neoptera</taxon>
        <taxon>Endopterygota</taxon>
        <taxon>Lepidoptera</taxon>
        <taxon>Glossata</taxon>
        <taxon>Ditrysia</taxon>
        <taxon>Tineoidea</taxon>
        <taxon>Psychidae</taxon>
        <taxon>Oiketicinae</taxon>
        <taxon>Eumeta</taxon>
    </lineage>
</organism>
<evidence type="ECO:0000313" key="2">
    <source>
        <dbReference type="EMBL" id="GBP55124.1"/>
    </source>
</evidence>
<dbReference type="Proteomes" id="UP000299102">
    <property type="component" value="Unassembled WGS sequence"/>
</dbReference>
<sequence length="158" mass="17789">MTSHVTKLTLRFIFRTTGIQFNTYVTLKLQNVKSTTVTVKGLTPCWEQDFLFLRRSDDGRSQAASEIRNARASRRSLRPRGSRAESYSIPTQESCYALITPLMLRVSVGGDNHLLVCGFQALCPSKMLVTLLSSRASMGGRDYVFWRIACSFPLQITD</sequence>
<proteinExistence type="predicted"/>
<protein>
    <recommendedName>
        <fullName evidence="4">C2 domain-containing protein</fullName>
    </recommendedName>
</protein>
<dbReference type="STRING" id="151549.A0A4C1WYH5"/>
<evidence type="ECO:0000313" key="3">
    <source>
        <dbReference type="Proteomes" id="UP000299102"/>
    </source>
</evidence>
<evidence type="ECO:0000256" key="1">
    <source>
        <dbReference type="SAM" id="MobiDB-lite"/>
    </source>
</evidence>
<accession>A0A4C1WYH5</accession>
<dbReference type="Gene3D" id="2.60.40.150">
    <property type="entry name" value="C2 domain"/>
    <property type="match status" value="1"/>
</dbReference>
<dbReference type="EMBL" id="BGZK01000661">
    <property type="protein sequence ID" value="GBP55124.1"/>
    <property type="molecule type" value="Genomic_DNA"/>
</dbReference>
<gene>
    <name evidence="2" type="ORF">EVAR_38004_1</name>
</gene>
<evidence type="ECO:0008006" key="4">
    <source>
        <dbReference type="Google" id="ProtNLM"/>
    </source>
</evidence>
<reference evidence="2 3" key="1">
    <citation type="journal article" date="2019" name="Commun. Biol.">
        <title>The bagworm genome reveals a unique fibroin gene that provides high tensile strength.</title>
        <authorList>
            <person name="Kono N."/>
            <person name="Nakamura H."/>
            <person name="Ohtoshi R."/>
            <person name="Tomita M."/>
            <person name="Numata K."/>
            <person name="Arakawa K."/>
        </authorList>
    </citation>
    <scope>NUCLEOTIDE SEQUENCE [LARGE SCALE GENOMIC DNA]</scope>
</reference>
<comment type="caution">
    <text evidence="2">The sequence shown here is derived from an EMBL/GenBank/DDBJ whole genome shotgun (WGS) entry which is preliminary data.</text>
</comment>
<dbReference type="SUPFAM" id="SSF49562">
    <property type="entry name" value="C2 domain (Calcium/lipid-binding domain, CaLB)"/>
    <property type="match status" value="1"/>
</dbReference>
<name>A0A4C1WYH5_EUMVA</name>
<dbReference type="OrthoDB" id="5831756at2759"/>
<keyword evidence="3" id="KW-1185">Reference proteome</keyword>
<feature type="region of interest" description="Disordered" evidence="1">
    <location>
        <begin position="64"/>
        <end position="85"/>
    </location>
</feature>
<dbReference type="InterPro" id="IPR035892">
    <property type="entry name" value="C2_domain_sf"/>
</dbReference>
<dbReference type="AlphaFoldDB" id="A0A4C1WYH5"/>